<dbReference type="AlphaFoldDB" id="B8CY57"/>
<dbReference type="SMART" id="SM00062">
    <property type="entry name" value="PBPb"/>
    <property type="match status" value="1"/>
</dbReference>
<name>B8CY57_HALOH</name>
<evidence type="ECO:0000256" key="3">
    <source>
        <dbReference type="ARBA" id="ARBA00022729"/>
    </source>
</evidence>
<dbReference type="HOGENOM" id="CLU_028871_5_2_9"/>
<reference evidence="5 6" key="1">
    <citation type="journal article" date="2009" name="PLoS ONE">
        <title>Genome analysis of the anaerobic thermohalophilic bacterium Halothermothrix orenii.</title>
        <authorList>
            <person name="Mavromatis K."/>
            <person name="Ivanova N."/>
            <person name="Anderson I."/>
            <person name="Lykidis A."/>
            <person name="Hooper S.D."/>
            <person name="Sun H."/>
            <person name="Kunin V."/>
            <person name="Lapidus A."/>
            <person name="Hugenholtz P."/>
            <person name="Patel B."/>
            <person name="Kyrpides N.C."/>
        </authorList>
    </citation>
    <scope>NUCLEOTIDE SEQUENCE [LARGE SCALE GENOMIC DNA]</scope>
    <source>
        <strain evidence="6">H 168 / OCM 544 / DSM 9562</strain>
    </source>
</reference>
<dbReference type="InterPro" id="IPR001638">
    <property type="entry name" value="Solute-binding_3/MltF_N"/>
</dbReference>
<gene>
    <name evidence="5" type="ordered locus">Hore_14770</name>
</gene>
<proteinExistence type="inferred from homology"/>
<evidence type="ECO:0000313" key="6">
    <source>
        <dbReference type="Proteomes" id="UP000000719"/>
    </source>
</evidence>
<dbReference type="InterPro" id="IPR015168">
    <property type="entry name" value="SsuA/THI5"/>
</dbReference>
<keyword evidence="3" id="KW-0732">Signal</keyword>
<accession>B8CY57</accession>
<dbReference type="PANTHER" id="PTHR30024">
    <property type="entry name" value="ALIPHATIC SULFONATES-BINDING PROTEIN-RELATED"/>
    <property type="match status" value="1"/>
</dbReference>
<dbReference type="STRING" id="373903.Hore_14770"/>
<dbReference type="SUPFAM" id="SSF53850">
    <property type="entry name" value="Periplasmic binding protein-like II"/>
    <property type="match status" value="1"/>
</dbReference>
<dbReference type="eggNOG" id="COG0715">
    <property type="taxonomic scope" value="Bacteria"/>
</dbReference>
<dbReference type="Pfam" id="PF09084">
    <property type="entry name" value="NMT1"/>
    <property type="match status" value="1"/>
</dbReference>
<evidence type="ECO:0000313" key="5">
    <source>
        <dbReference type="EMBL" id="ACL70226.1"/>
    </source>
</evidence>
<evidence type="ECO:0000256" key="2">
    <source>
        <dbReference type="ARBA" id="ARBA00010742"/>
    </source>
</evidence>
<dbReference type="EMBL" id="CP001098">
    <property type="protein sequence ID" value="ACL70226.1"/>
    <property type="molecule type" value="Genomic_DNA"/>
</dbReference>
<dbReference type="RefSeq" id="WP_012636409.1">
    <property type="nucleotide sequence ID" value="NC_011899.1"/>
</dbReference>
<evidence type="ECO:0000256" key="1">
    <source>
        <dbReference type="ARBA" id="ARBA00004418"/>
    </source>
</evidence>
<dbReference type="PANTHER" id="PTHR30024:SF47">
    <property type="entry name" value="TAURINE-BINDING PERIPLASMIC PROTEIN"/>
    <property type="match status" value="1"/>
</dbReference>
<evidence type="ECO:0000259" key="4">
    <source>
        <dbReference type="SMART" id="SM00062"/>
    </source>
</evidence>
<sequence>MFKNMFKKLSLYLLSIFLLTGIFTLPAGAKIRFGILPDDTALPFLVAREEGFFGAAGYDIELVNFTNALERDSALQAGVIDGTISDVLAAVFAVSNGHKIKITSHINNRFLLLSSGKMEASGVKDLRGKPVAMSRNTIIEYITDRLLTEHGVDSEEINRVAIPKIPVRLQMLNAGQVAAATLPEPLATLAHKKGAKVLATSDELAGGVPVVILFNEGAINEKTDEIKAFYRAYRQAVERINSNPEAYRSLLVEKGGFPARVRDVFKFPHYHKPALPTREMVDGVMEWMEEKGLLKDKVKYQDLVTDFFVKNTSVH</sequence>
<comment type="subcellular location">
    <subcellularLocation>
        <location evidence="1">Periplasm</location>
    </subcellularLocation>
</comment>
<dbReference type="GO" id="GO:0042597">
    <property type="term" value="C:periplasmic space"/>
    <property type="evidence" value="ECO:0007669"/>
    <property type="project" value="UniProtKB-SubCell"/>
</dbReference>
<organism evidence="5 6">
    <name type="scientific">Halothermothrix orenii (strain H 168 / OCM 544 / DSM 9562)</name>
    <dbReference type="NCBI Taxonomy" id="373903"/>
    <lineage>
        <taxon>Bacteria</taxon>
        <taxon>Bacillati</taxon>
        <taxon>Bacillota</taxon>
        <taxon>Clostridia</taxon>
        <taxon>Halanaerobiales</taxon>
        <taxon>Halothermotrichaceae</taxon>
        <taxon>Halothermothrix</taxon>
    </lineage>
</organism>
<dbReference type="Proteomes" id="UP000000719">
    <property type="component" value="Chromosome"/>
</dbReference>
<feature type="domain" description="Solute-binding protein family 3/N-terminal" evidence="4">
    <location>
        <begin position="30"/>
        <end position="259"/>
    </location>
</feature>
<protein>
    <submittedName>
        <fullName evidence="5">NLPA lipoprotein</fullName>
    </submittedName>
</protein>
<dbReference type="Gene3D" id="3.40.190.10">
    <property type="entry name" value="Periplasmic binding protein-like II"/>
    <property type="match status" value="2"/>
</dbReference>
<keyword evidence="6" id="KW-1185">Reference proteome</keyword>
<dbReference type="KEGG" id="hor:Hore_14770"/>
<dbReference type="OrthoDB" id="9815602at2"/>
<comment type="similarity">
    <text evidence="2">Belongs to the bacterial solute-binding protein SsuA/TauA family.</text>
</comment>
<keyword evidence="5" id="KW-0449">Lipoprotein</keyword>